<comment type="subcellular location">
    <subcellularLocation>
        <location evidence="2">Cytoplasm</location>
    </subcellularLocation>
</comment>
<protein>
    <recommendedName>
        <fullName evidence="3">16S rRNA (cytosine(967)-C(5))-methyltransferase</fullName>
        <ecNumber evidence="3">2.1.1.176</ecNumber>
    </recommendedName>
    <alternativeName>
        <fullName evidence="10">16S rRNA m5C967 methyltransferase</fullName>
    </alternativeName>
    <alternativeName>
        <fullName evidence="11">rRNA (cytosine-C(5)-)-methyltransferase RsmB</fullName>
    </alternativeName>
</protein>
<dbReference type="EMBL" id="DXDU01000010">
    <property type="protein sequence ID" value="HIY25670.1"/>
    <property type="molecule type" value="Genomic_DNA"/>
</dbReference>
<dbReference type="Gene3D" id="1.10.940.10">
    <property type="entry name" value="NusB-like"/>
    <property type="match status" value="1"/>
</dbReference>
<dbReference type="InterPro" id="IPR004573">
    <property type="entry name" value="rRNA_ssu_MeTfrase_B"/>
</dbReference>
<dbReference type="GO" id="GO:0003723">
    <property type="term" value="F:RNA binding"/>
    <property type="evidence" value="ECO:0007669"/>
    <property type="project" value="UniProtKB-UniRule"/>
</dbReference>
<evidence type="ECO:0000256" key="6">
    <source>
        <dbReference type="ARBA" id="ARBA00022603"/>
    </source>
</evidence>
<evidence type="ECO:0000256" key="1">
    <source>
        <dbReference type="ARBA" id="ARBA00002724"/>
    </source>
</evidence>
<feature type="binding site" evidence="13">
    <location>
        <position position="284"/>
    </location>
    <ligand>
        <name>S-adenosyl-L-methionine</name>
        <dbReference type="ChEBI" id="CHEBI:59789"/>
    </ligand>
</feature>
<evidence type="ECO:0000313" key="15">
    <source>
        <dbReference type="EMBL" id="HIY25670.1"/>
    </source>
</evidence>
<comment type="function">
    <text evidence="1">Specifically methylates the cytosine at position 967 (m5C967) of 16S rRNA.</text>
</comment>
<dbReference type="AlphaFoldDB" id="A0A9D1YBI6"/>
<accession>A0A9D1YBI6</accession>
<reference evidence="15" key="2">
    <citation type="submission" date="2021-04" db="EMBL/GenBank/DDBJ databases">
        <authorList>
            <person name="Gilroy R."/>
        </authorList>
    </citation>
    <scope>NUCLEOTIDE SEQUENCE</scope>
    <source>
        <strain evidence="15">1282</strain>
    </source>
</reference>
<dbReference type="GO" id="GO:0005737">
    <property type="term" value="C:cytoplasm"/>
    <property type="evidence" value="ECO:0007669"/>
    <property type="project" value="UniProtKB-SubCell"/>
</dbReference>
<comment type="caution">
    <text evidence="15">The sequence shown here is derived from an EMBL/GenBank/DDBJ whole genome shotgun (WGS) entry which is preliminary data.</text>
</comment>
<evidence type="ECO:0000256" key="13">
    <source>
        <dbReference type="PROSITE-ProRule" id="PRU01023"/>
    </source>
</evidence>
<keyword evidence="6 13" id="KW-0489">Methyltransferase</keyword>
<dbReference type="PRINTS" id="PR02008">
    <property type="entry name" value="RCMTFAMILY"/>
</dbReference>
<keyword evidence="8 13" id="KW-0949">S-adenosyl-L-methionine</keyword>
<evidence type="ECO:0000256" key="11">
    <source>
        <dbReference type="ARBA" id="ARBA00031088"/>
    </source>
</evidence>
<proteinExistence type="inferred from homology"/>
<dbReference type="Pfam" id="PF22458">
    <property type="entry name" value="RsmF-B_ferredox"/>
    <property type="match status" value="1"/>
</dbReference>
<dbReference type="NCBIfam" id="NF011494">
    <property type="entry name" value="PRK14902.1"/>
    <property type="match status" value="1"/>
</dbReference>
<dbReference type="InterPro" id="IPR054728">
    <property type="entry name" value="RsmB-like_ferredoxin"/>
</dbReference>
<dbReference type="CDD" id="cd02440">
    <property type="entry name" value="AdoMet_MTases"/>
    <property type="match status" value="1"/>
</dbReference>
<dbReference type="Gene3D" id="3.40.50.150">
    <property type="entry name" value="Vaccinia Virus protein VP39"/>
    <property type="match status" value="1"/>
</dbReference>
<dbReference type="InterPro" id="IPR023267">
    <property type="entry name" value="RCMT"/>
</dbReference>
<keyword evidence="4" id="KW-0963">Cytoplasm</keyword>
<dbReference type="SUPFAM" id="SSF48013">
    <property type="entry name" value="NusB-like"/>
    <property type="match status" value="1"/>
</dbReference>
<feature type="binding site" evidence="13">
    <location>
        <begin position="260"/>
        <end position="266"/>
    </location>
    <ligand>
        <name>S-adenosyl-L-methionine</name>
        <dbReference type="ChEBI" id="CHEBI:59789"/>
    </ligand>
</feature>
<feature type="binding site" evidence="13">
    <location>
        <position position="311"/>
    </location>
    <ligand>
        <name>S-adenosyl-L-methionine</name>
        <dbReference type="ChEBI" id="CHEBI:59789"/>
    </ligand>
</feature>
<dbReference type="Pfam" id="PF01029">
    <property type="entry name" value="NusB"/>
    <property type="match status" value="1"/>
</dbReference>
<dbReference type="Proteomes" id="UP000823915">
    <property type="component" value="Unassembled WGS sequence"/>
</dbReference>
<evidence type="ECO:0000256" key="9">
    <source>
        <dbReference type="ARBA" id="ARBA00022884"/>
    </source>
</evidence>
<dbReference type="InterPro" id="IPR035926">
    <property type="entry name" value="NusB-like_sf"/>
</dbReference>
<dbReference type="SUPFAM" id="SSF53335">
    <property type="entry name" value="S-adenosyl-L-methionine-dependent methyltransferases"/>
    <property type="match status" value="1"/>
</dbReference>
<dbReference type="PANTHER" id="PTHR22807">
    <property type="entry name" value="NOP2 YEAST -RELATED NOL1/NOP2/FMU SUN DOMAIN-CONTAINING"/>
    <property type="match status" value="1"/>
</dbReference>
<sequence length="445" mass="48565">MRPSARHVAFEALLQMAENEGYSNIVIDKALQAAGLDPRDAGLASAIFYGVLERRLPLEHLLRQCLSDPRKKVDPWVWNLLLCGAYQILYLDRVPDSAAVNQAVEEAKTYKGGAFTGLVNGVLRNLSRRKEQLTLPEGDSLQARSLRSSIPQELLALWQKSYGEEVLSKLLEALDRRPPLYLRVNTQRVTVEELGRLLAPRGAALEPVETLPGAAILRGEGSPASLPEFEEGLFHVQDLSAQLACTLLEAKPGQTLCDCCAAPGGKSFTLAQDMEDRGALYAFDLYKGRVGLIQQGAQRLGLGCVVAKRADATQPYEGLPPMDGVLCDVPCSGYGVIRRKPEIRYKPLSSVRELPALQLRILENGATLVKPGGLLLYTTCTLNPAENQQVASRFLEAHPEFEPAPFQLPGVTRLPGEASHMATLLPCNGGSDGFFAARFRRKGDL</sequence>
<reference evidence="15" key="1">
    <citation type="journal article" date="2021" name="PeerJ">
        <title>Extensive microbial diversity within the chicken gut microbiome revealed by metagenomics and culture.</title>
        <authorList>
            <person name="Gilroy R."/>
            <person name="Ravi A."/>
            <person name="Getino M."/>
            <person name="Pursley I."/>
            <person name="Horton D.L."/>
            <person name="Alikhan N.F."/>
            <person name="Baker D."/>
            <person name="Gharbi K."/>
            <person name="Hall N."/>
            <person name="Watson M."/>
            <person name="Adriaenssens E.M."/>
            <person name="Foster-Nyarko E."/>
            <person name="Jarju S."/>
            <person name="Secka A."/>
            <person name="Antonio M."/>
            <person name="Oren A."/>
            <person name="Chaudhuri R.R."/>
            <person name="La Ragione R."/>
            <person name="Hildebrand F."/>
            <person name="Pallen M.J."/>
        </authorList>
    </citation>
    <scope>NUCLEOTIDE SEQUENCE</scope>
    <source>
        <strain evidence="15">1282</strain>
    </source>
</reference>
<organism evidence="15 16">
    <name type="scientific">Candidatus Acutalibacter pullistercoris</name>
    <dbReference type="NCBI Taxonomy" id="2838418"/>
    <lineage>
        <taxon>Bacteria</taxon>
        <taxon>Bacillati</taxon>
        <taxon>Bacillota</taxon>
        <taxon>Clostridia</taxon>
        <taxon>Eubacteriales</taxon>
        <taxon>Acutalibacteraceae</taxon>
        <taxon>Acutalibacter</taxon>
    </lineage>
</organism>
<dbReference type="PROSITE" id="PS51686">
    <property type="entry name" value="SAM_MT_RSMB_NOP"/>
    <property type="match status" value="1"/>
</dbReference>
<evidence type="ECO:0000256" key="10">
    <source>
        <dbReference type="ARBA" id="ARBA00030399"/>
    </source>
</evidence>
<keyword evidence="7 13" id="KW-0808">Transferase</keyword>
<dbReference type="Gene3D" id="3.30.70.1170">
    <property type="entry name" value="Sun protein, domain 3"/>
    <property type="match status" value="1"/>
</dbReference>
<evidence type="ECO:0000259" key="14">
    <source>
        <dbReference type="PROSITE" id="PS51686"/>
    </source>
</evidence>
<comment type="catalytic activity">
    <reaction evidence="12">
        <text>cytidine(967) in 16S rRNA + S-adenosyl-L-methionine = 5-methylcytidine(967) in 16S rRNA + S-adenosyl-L-homocysteine + H(+)</text>
        <dbReference type="Rhea" id="RHEA:42748"/>
        <dbReference type="Rhea" id="RHEA-COMP:10219"/>
        <dbReference type="Rhea" id="RHEA-COMP:10220"/>
        <dbReference type="ChEBI" id="CHEBI:15378"/>
        <dbReference type="ChEBI" id="CHEBI:57856"/>
        <dbReference type="ChEBI" id="CHEBI:59789"/>
        <dbReference type="ChEBI" id="CHEBI:74483"/>
        <dbReference type="ChEBI" id="CHEBI:82748"/>
        <dbReference type="EC" id="2.1.1.176"/>
    </reaction>
</comment>
<keyword evidence="9 13" id="KW-0694">RNA-binding</keyword>
<feature type="active site" description="Nucleophile" evidence="13">
    <location>
        <position position="380"/>
    </location>
</feature>
<dbReference type="InterPro" id="IPR029063">
    <property type="entry name" value="SAM-dependent_MTases_sf"/>
</dbReference>
<evidence type="ECO:0000256" key="12">
    <source>
        <dbReference type="ARBA" id="ARBA00047283"/>
    </source>
</evidence>
<dbReference type="GO" id="GO:0006355">
    <property type="term" value="P:regulation of DNA-templated transcription"/>
    <property type="evidence" value="ECO:0007669"/>
    <property type="project" value="InterPro"/>
</dbReference>
<feature type="domain" description="SAM-dependent MTase RsmB/NOP-type" evidence="14">
    <location>
        <begin position="170"/>
        <end position="442"/>
    </location>
</feature>
<evidence type="ECO:0000256" key="5">
    <source>
        <dbReference type="ARBA" id="ARBA00022552"/>
    </source>
</evidence>
<gene>
    <name evidence="15" type="primary">rsmB</name>
    <name evidence="15" type="ORF">H9838_00670</name>
</gene>
<keyword evidence="5" id="KW-0698">rRNA processing</keyword>
<dbReference type="InterPro" id="IPR049560">
    <property type="entry name" value="MeTrfase_RsmB-F_NOP2_cat"/>
</dbReference>
<feature type="binding site" evidence="13">
    <location>
        <position position="328"/>
    </location>
    <ligand>
        <name>S-adenosyl-L-methionine</name>
        <dbReference type="ChEBI" id="CHEBI:59789"/>
    </ligand>
</feature>
<dbReference type="NCBIfam" id="TIGR00563">
    <property type="entry name" value="rsmB"/>
    <property type="match status" value="1"/>
</dbReference>
<evidence type="ECO:0000256" key="3">
    <source>
        <dbReference type="ARBA" id="ARBA00012140"/>
    </source>
</evidence>
<dbReference type="GO" id="GO:0008649">
    <property type="term" value="F:rRNA methyltransferase activity"/>
    <property type="evidence" value="ECO:0007669"/>
    <property type="project" value="InterPro"/>
</dbReference>
<name>A0A9D1YBI6_9FIRM</name>
<dbReference type="InterPro" id="IPR001678">
    <property type="entry name" value="MeTrfase_RsmB-F_NOP2_dom"/>
</dbReference>
<comment type="similarity">
    <text evidence="13">Belongs to the class I-like SAM-binding methyltransferase superfamily. RsmB/NOP family.</text>
</comment>
<evidence type="ECO:0000313" key="16">
    <source>
        <dbReference type="Proteomes" id="UP000823915"/>
    </source>
</evidence>
<dbReference type="Pfam" id="PF01189">
    <property type="entry name" value="Methyltr_RsmB-F"/>
    <property type="match status" value="1"/>
</dbReference>
<dbReference type="InterPro" id="IPR006027">
    <property type="entry name" value="NusB_RsmB_TIM44"/>
</dbReference>
<evidence type="ECO:0000256" key="8">
    <source>
        <dbReference type="ARBA" id="ARBA00022691"/>
    </source>
</evidence>
<evidence type="ECO:0000256" key="7">
    <source>
        <dbReference type="ARBA" id="ARBA00022679"/>
    </source>
</evidence>
<dbReference type="EC" id="2.1.1.176" evidence="3"/>
<dbReference type="PANTHER" id="PTHR22807:SF53">
    <property type="entry name" value="RIBOSOMAL RNA SMALL SUBUNIT METHYLTRANSFERASE B-RELATED"/>
    <property type="match status" value="1"/>
</dbReference>
<evidence type="ECO:0000256" key="4">
    <source>
        <dbReference type="ARBA" id="ARBA00022490"/>
    </source>
</evidence>
<evidence type="ECO:0000256" key="2">
    <source>
        <dbReference type="ARBA" id="ARBA00004496"/>
    </source>
</evidence>